<protein>
    <submittedName>
        <fullName evidence="1">Uncharacterized protein</fullName>
    </submittedName>
</protein>
<dbReference type="EMBL" id="CP051006">
    <property type="protein sequence ID" value="QNT97935.1"/>
    <property type="molecule type" value="Genomic_DNA"/>
</dbReference>
<dbReference type="GeneID" id="91467198"/>
<organism evidence="1 2">
    <name type="scientific">Streptomyces griseofuscus</name>
    <dbReference type="NCBI Taxonomy" id="146922"/>
    <lineage>
        <taxon>Bacteria</taxon>
        <taxon>Bacillati</taxon>
        <taxon>Actinomycetota</taxon>
        <taxon>Actinomycetes</taxon>
        <taxon>Kitasatosporales</taxon>
        <taxon>Streptomycetaceae</taxon>
        <taxon>Streptomyces</taxon>
    </lineage>
</organism>
<reference evidence="1 2" key="1">
    <citation type="submission" date="2020-04" db="EMBL/GenBank/DDBJ databases">
        <title>Characterization and engineering of Streptomyces griseofuscus DSM40191 as a potential heterologous host for expression of BGCs.</title>
        <authorList>
            <person name="Gren T."/>
            <person name="Whitford C.M."/>
            <person name="Mohite O.S."/>
            <person name="Joergensen T.S."/>
            <person name="Nielsen J.B."/>
            <person name="Lee S.Y."/>
            <person name="Weber T."/>
        </authorList>
    </citation>
    <scope>NUCLEOTIDE SEQUENCE [LARGE SCALE GENOMIC DNA]</scope>
    <source>
        <strain evidence="1 2">DSM 40191</strain>
    </source>
</reference>
<accession>A0A7H1QCA5</accession>
<name>A0A7H1QCA5_9ACTN</name>
<dbReference type="AlphaFoldDB" id="A0A7H1QCA5"/>
<dbReference type="RefSeq" id="WP_157854648.1">
    <property type="nucleotide sequence ID" value="NZ_CP051006.1"/>
</dbReference>
<evidence type="ECO:0000313" key="1">
    <source>
        <dbReference type="EMBL" id="QNT97935.1"/>
    </source>
</evidence>
<dbReference type="Proteomes" id="UP000516422">
    <property type="component" value="Chromosome"/>
</dbReference>
<sequence length="307" mass="33440">MNHPPVQGSYGPLAWVSDAMHGMYPDREGHLRRLGMRSADDEISTELPVVGLLGAADWRAATCVLASPCIDHSSGRISGLTASVAGDLLIGLRVAEALGLPMVGFLGSGEETHLVPSGEERCADWQRVAEYVAGLGTRWARGRVDATFVRTGEPVAWATIKAQTAADHDRVPQAGLDGLHRLVDDNPYPRGTRFTYLYDYYRSNISHYRRPVIEALAGVDTTHVLVVENVQQIKCVAWARALNDADGIRTSHLVTCPAPDATNSVRVSRAEPRHRIMLADVLSGRQPGSAPYWAFLSALRDRFDAHG</sequence>
<dbReference type="KEGG" id="sgf:HEP81_07704"/>
<evidence type="ECO:0000313" key="2">
    <source>
        <dbReference type="Proteomes" id="UP000516422"/>
    </source>
</evidence>
<proteinExistence type="predicted"/>
<gene>
    <name evidence="1" type="ORF">HEP81_07704</name>
</gene>